<evidence type="ECO:0000313" key="3">
    <source>
        <dbReference type="Proteomes" id="UP001157440"/>
    </source>
</evidence>
<keyword evidence="3" id="KW-1185">Reference proteome</keyword>
<name>A0AA37TF51_9HYPH</name>
<feature type="transmembrane region" description="Helical" evidence="1">
    <location>
        <begin position="57"/>
        <end position="77"/>
    </location>
</feature>
<protein>
    <submittedName>
        <fullName evidence="2">Uncharacterized protein</fullName>
    </submittedName>
</protein>
<feature type="transmembrane region" description="Helical" evidence="1">
    <location>
        <begin position="89"/>
        <end position="108"/>
    </location>
</feature>
<keyword evidence="1" id="KW-0812">Transmembrane</keyword>
<dbReference type="AlphaFoldDB" id="A0AA37TF51"/>
<evidence type="ECO:0000256" key="1">
    <source>
        <dbReference type="SAM" id="Phobius"/>
    </source>
</evidence>
<dbReference type="EMBL" id="BSPL01000020">
    <property type="protein sequence ID" value="GLS72275.1"/>
    <property type="molecule type" value="Genomic_DNA"/>
</dbReference>
<keyword evidence="1" id="KW-1133">Transmembrane helix</keyword>
<organism evidence="2 3">
    <name type="scientific">Methylobacterium tardum</name>
    <dbReference type="NCBI Taxonomy" id="374432"/>
    <lineage>
        <taxon>Bacteria</taxon>
        <taxon>Pseudomonadati</taxon>
        <taxon>Pseudomonadota</taxon>
        <taxon>Alphaproteobacteria</taxon>
        <taxon>Hyphomicrobiales</taxon>
        <taxon>Methylobacteriaceae</taxon>
        <taxon>Methylobacterium</taxon>
    </lineage>
</organism>
<comment type="caution">
    <text evidence="2">The sequence shown here is derived from an EMBL/GenBank/DDBJ whole genome shotgun (WGS) entry which is preliminary data.</text>
</comment>
<dbReference type="Proteomes" id="UP001157440">
    <property type="component" value="Unassembled WGS sequence"/>
</dbReference>
<accession>A0AA37TF51</accession>
<feature type="transmembrane region" description="Helical" evidence="1">
    <location>
        <begin position="114"/>
        <end position="136"/>
    </location>
</feature>
<reference evidence="3" key="1">
    <citation type="journal article" date="2019" name="Int. J. Syst. Evol. Microbiol.">
        <title>The Global Catalogue of Microorganisms (GCM) 10K type strain sequencing project: providing services to taxonomists for standard genome sequencing and annotation.</title>
        <authorList>
            <consortium name="The Broad Institute Genomics Platform"/>
            <consortium name="The Broad Institute Genome Sequencing Center for Infectious Disease"/>
            <person name="Wu L."/>
            <person name="Ma J."/>
        </authorList>
    </citation>
    <scope>NUCLEOTIDE SEQUENCE [LARGE SCALE GENOMIC DNA]</scope>
    <source>
        <strain evidence="3">NBRC 103632</strain>
    </source>
</reference>
<keyword evidence="1" id="KW-0472">Membrane</keyword>
<gene>
    <name evidence="2" type="ORF">GCM10007890_42880</name>
</gene>
<sequence>MRTQTMRIADASAVAPSGPRSARPALAVITACAVLVGCAAAVRGPAATVDPDLVRVIRFMALIKGGLALAAFAGCFWRLARPAAPWRMPVYVAGPPVMAAGAIGLWSLHDLGLAALGLHLGLFAVLAAALTDPAFLPDLSRRRSSGSAL</sequence>
<evidence type="ECO:0000313" key="2">
    <source>
        <dbReference type="EMBL" id="GLS72275.1"/>
    </source>
</evidence>
<proteinExistence type="predicted"/>